<dbReference type="InterPro" id="IPR020941">
    <property type="entry name" value="SUFU-like_domain"/>
</dbReference>
<protein>
    <recommendedName>
        <fullName evidence="1">Suppressor of fused-like domain-containing protein</fullName>
    </recommendedName>
</protein>
<reference evidence="2 3" key="1">
    <citation type="submission" date="2017-10" db="EMBL/GenBank/DDBJ databases">
        <title>Bacillus sp. nov., a halophilic bacterium isolated from a Yangshapao Lake.</title>
        <authorList>
            <person name="Wang H."/>
        </authorList>
    </citation>
    <scope>NUCLEOTIDE SEQUENCE [LARGE SCALE GENOMIC DNA]</scope>
    <source>
        <strain evidence="2 3">YSP-3</strain>
    </source>
</reference>
<dbReference type="AlphaFoldDB" id="A0A2W0HBE9"/>
<dbReference type="RefSeq" id="WP_110517924.1">
    <property type="nucleotide sequence ID" value="NZ_PDOF01000001.1"/>
</dbReference>
<name>A0A2W0HBE9_9BACI</name>
<evidence type="ECO:0000259" key="1">
    <source>
        <dbReference type="Pfam" id="PF05076"/>
    </source>
</evidence>
<dbReference type="EMBL" id="PDOF01000001">
    <property type="protein sequence ID" value="PYZ98146.1"/>
    <property type="molecule type" value="Genomic_DNA"/>
</dbReference>
<sequence length="188" mass="21385">MDTFINFLEKHMGKIECGWHQNQQGHRLPFQVVMYEGGPMPGAKSYSTLGLSLEALTDGESGELIHQELIFLTDALFDHPEIPFILQNTALMALNSHTPYFRGNVIGPFGPMFEGCDMEAFYVTLPVYFNEPFRVYETKAGVRYNMMWLIPITASEADFIEANGWGIFEDLLSETQPDLTDLYRESLV</sequence>
<comment type="caution">
    <text evidence="2">The sequence shown here is derived from an EMBL/GenBank/DDBJ whole genome shotgun (WGS) entry which is preliminary data.</text>
</comment>
<feature type="domain" description="Suppressor of fused-like" evidence="1">
    <location>
        <begin position="29"/>
        <end position="185"/>
    </location>
</feature>
<dbReference type="OrthoDB" id="1249375at2"/>
<gene>
    <name evidence="2" type="ORF">CR205_06000</name>
</gene>
<keyword evidence="3" id="KW-1185">Reference proteome</keyword>
<dbReference type="Proteomes" id="UP000248066">
    <property type="component" value="Unassembled WGS sequence"/>
</dbReference>
<evidence type="ECO:0000313" key="2">
    <source>
        <dbReference type="EMBL" id="PYZ98146.1"/>
    </source>
</evidence>
<dbReference type="Pfam" id="PF05076">
    <property type="entry name" value="SUFU"/>
    <property type="match status" value="1"/>
</dbReference>
<evidence type="ECO:0000313" key="3">
    <source>
        <dbReference type="Proteomes" id="UP000248066"/>
    </source>
</evidence>
<proteinExistence type="predicted"/>
<organism evidence="2 3">
    <name type="scientific">Alteribacter lacisalsi</name>
    <dbReference type="NCBI Taxonomy" id="2045244"/>
    <lineage>
        <taxon>Bacteria</taxon>
        <taxon>Bacillati</taxon>
        <taxon>Bacillota</taxon>
        <taxon>Bacilli</taxon>
        <taxon>Bacillales</taxon>
        <taxon>Bacillaceae</taxon>
        <taxon>Alteribacter</taxon>
    </lineage>
</organism>
<accession>A0A2W0HBE9</accession>